<evidence type="ECO:0000313" key="3">
    <source>
        <dbReference type="Proteomes" id="UP000824782"/>
    </source>
</evidence>
<dbReference type="AlphaFoldDB" id="A0AAV6YUP6"/>
<evidence type="ECO:0000313" key="2">
    <source>
        <dbReference type="EMBL" id="KAG8538635.1"/>
    </source>
</evidence>
<feature type="signal peptide" evidence="1">
    <location>
        <begin position="1"/>
        <end position="26"/>
    </location>
</feature>
<protein>
    <recommendedName>
        <fullName evidence="4">Secreted protein</fullName>
    </recommendedName>
</protein>
<sequence>MGMTAATLSCISAIWSITLLWGVGSCSHVSLAMSRRPLGCLPYTNSNGENPVEAFGTSRMANIKYGNSTSQSFPSLFTTFFSILFKVLLNRSTNPSV</sequence>
<evidence type="ECO:0008006" key="4">
    <source>
        <dbReference type="Google" id="ProtNLM"/>
    </source>
</evidence>
<comment type="caution">
    <text evidence="2">The sequence shown here is derived from an EMBL/GenBank/DDBJ whole genome shotgun (WGS) entry which is preliminary data.</text>
</comment>
<keyword evidence="3" id="KW-1185">Reference proteome</keyword>
<reference evidence="2" key="1">
    <citation type="thesis" date="2020" institute="ProQuest LLC" country="789 East Eisenhower Parkway, Ann Arbor, MI, USA">
        <title>Comparative Genomics and Chromosome Evolution.</title>
        <authorList>
            <person name="Mudd A.B."/>
        </authorList>
    </citation>
    <scope>NUCLEOTIDE SEQUENCE</scope>
    <source>
        <strain evidence="2">237g6f4</strain>
        <tissue evidence="2">Blood</tissue>
    </source>
</reference>
<proteinExistence type="predicted"/>
<organism evidence="2 3">
    <name type="scientific">Engystomops pustulosus</name>
    <name type="common">Tungara frog</name>
    <name type="synonym">Physalaemus pustulosus</name>
    <dbReference type="NCBI Taxonomy" id="76066"/>
    <lineage>
        <taxon>Eukaryota</taxon>
        <taxon>Metazoa</taxon>
        <taxon>Chordata</taxon>
        <taxon>Craniata</taxon>
        <taxon>Vertebrata</taxon>
        <taxon>Euteleostomi</taxon>
        <taxon>Amphibia</taxon>
        <taxon>Batrachia</taxon>
        <taxon>Anura</taxon>
        <taxon>Neobatrachia</taxon>
        <taxon>Hyloidea</taxon>
        <taxon>Leptodactylidae</taxon>
        <taxon>Leiuperinae</taxon>
        <taxon>Engystomops</taxon>
    </lineage>
</organism>
<evidence type="ECO:0000256" key="1">
    <source>
        <dbReference type="SAM" id="SignalP"/>
    </source>
</evidence>
<gene>
    <name evidence="2" type="ORF">GDO81_022300</name>
</gene>
<accession>A0AAV6YUP6</accession>
<name>A0AAV6YUP6_ENGPU</name>
<feature type="chain" id="PRO_5043372532" description="Secreted protein" evidence="1">
    <location>
        <begin position="27"/>
        <end position="97"/>
    </location>
</feature>
<dbReference type="Proteomes" id="UP000824782">
    <property type="component" value="Unassembled WGS sequence"/>
</dbReference>
<dbReference type="EMBL" id="WNYA01019616">
    <property type="protein sequence ID" value="KAG8538635.1"/>
    <property type="molecule type" value="Genomic_DNA"/>
</dbReference>
<keyword evidence="1" id="KW-0732">Signal</keyword>